<proteinExistence type="inferred from homology"/>
<gene>
    <name evidence="5" type="primary">mdcB</name>
    <name evidence="6" type="ordered locus">Daro_4015</name>
</gene>
<dbReference type="EC" id="2.4.2.52" evidence="5"/>
<dbReference type="STRING" id="159087.Daro_4015"/>
<evidence type="ECO:0000256" key="4">
    <source>
        <dbReference type="ARBA" id="ARBA00022840"/>
    </source>
</evidence>
<evidence type="ECO:0000256" key="1">
    <source>
        <dbReference type="ARBA" id="ARBA00001210"/>
    </source>
</evidence>
<evidence type="ECO:0000256" key="5">
    <source>
        <dbReference type="HAMAP-Rule" id="MF_01883"/>
    </source>
</evidence>
<dbReference type="EMBL" id="CP000089">
    <property type="protein sequence ID" value="AAZ48742.1"/>
    <property type="molecule type" value="Genomic_DNA"/>
</dbReference>
<dbReference type="HAMAP" id="MF_01883">
    <property type="entry name" value="MdcB"/>
    <property type="match status" value="1"/>
</dbReference>
<dbReference type="GO" id="GO:0046917">
    <property type="term" value="F:triphosphoribosyl-dephospho-CoA synthase activity"/>
    <property type="evidence" value="ECO:0007669"/>
    <property type="project" value="UniProtKB-UniRule"/>
</dbReference>
<dbReference type="PANTHER" id="PTHR30201">
    <property type="entry name" value="TRIPHOSPHORIBOSYL-DEPHOSPHO-COA SYNTHASE"/>
    <property type="match status" value="1"/>
</dbReference>
<accession>Q478I9</accession>
<protein>
    <recommendedName>
        <fullName evidence="5">Probable 2-(5''-triphosphoribosyl)-3'-dephosphocoenzyme-A synthase</fullName>
        <shortName evidence="5">2-(5''-triphosphoribosyl)-3'-dephospho-CoA synthase</shortName>
        <ecNumber evidence="5">2.4.2.52</ecNumber>
    </recommendedName>
</protein>
<evidence type="ECO:0000256" key="3">
    <source>
        <dbReference type="ARBA" id="ARBA00022741"/>
    </source>
</evidence>
<dbReference type="InterPro" id="IPR002736">
    <property type="entry name" value="CitG"/>
</dbReference>
<dbReference type="OrthoDB" id="114886at2"/>
<dbReference type="HOGENOM" id="CLU_056179_1_1_4"/>
<dbReference type="GO" id="GO:0051191">
    <property type="term" value="P:prosthetic group biosynthetic process"/>
    <property type="evidence" value="ECO:0007669"/>
    <property type="project" value="TreeGrafter"/>
</dbReference>
<dbReference type="NCBIfam" id="TIGR03132">
    <property type="entry name" value="malonate_mdcB"/>
    <property type="match status" value="1"/>
</dbReference>
<dbReference type="eggNOG" id="COG1767">
    <property type="taxonomic scope" value="Bacteria"/>
</dbReference>
<comment type="similarity">
    <text evidence="5">Belongs to the CitG/MdcB family.</text>
</comment>
<dbReference type="Gene3D" id="1.10.4200.10">
    <property type="entry name" value="Triphosphoribosyl-dephospho-CoA protein"/>
    <property type="match status" value="2"/>
</dbReference>
<dbReference type="KEGG" id="dar:Daro_4015"/>
<name>Q478I9_DECAR</name>
<sequence length="297" mass="30751">MLERIVQVARPQPLASPLGELPAARIGRLAIRSLYREAALAPKPGLVSPGSHGSHRDMDFATFLRSLQSLRAYFPSIAACGLRRPRFAPLQQLGIDAESAMLEATGGVNTHRGAIFNLGLLCAGAGRLIAEGERLEAAAVCAVVKDTWGAEILAGLSSVPDVAALSHGLSVARRYGSGGARQEAASGFPAALELGLPAYRSALATTGDGELAAVQALFALIAKLEDTNLLWRGGRQGLAHGRQAAAGFLAAGGVLAGDWREHAAAIDRDFVAANLSPGGSADLLGVTLFLAELDDCF</sequence>
<dbReference type="Pfam" id="PF01874">
    <property type="entry name" value="CitG"/>
    <property type="match status" value="1"/>
</dbReference>
<comment type="catalytic activity">
    <reaction evidence="1 5">
        <text>3'-dephospho-CoA + ATP = 2'-(5''-triphospho-alpha-D-ribosyl)-3'-dephospho-CoA + adenine</text>
        <dbReference type="Rhea" id="RHEA:15117"/>
        <dbReference type="ChEBI" id="CHEBI:16708"/>
        <dbReference type="ChEBI" id="CHEBI:30616"/>
        <dbReference type="ChEBI" id="CHEBI:57328"/>
        <dbReference type="ChEBI" id="CHEBI:61378"/>
        <dbReference type="EC" id="2.4.2.52"/>
    </reaction>
</comment>
<evidence type="ECO:0000313" key="6">
    <source>
        <dbReference type="EMBL" id="AAZ48742.1"/>
    </source>
</evidence>
<keyword evidence="3 5" id="KW-0547">Nucleotide-binding</keyword>
<dbReference type="InterPro" id="IPR017555">
    <property type="entry name" value="TriPribosyl-deP-CoA_syn"/>
</dbReference>
<reference evidence="6" key="1">
    <citation type="submission" date="2005-08" db="EMBL/GenBank/DDBJ databases">
        <title>Complete sequence of Dechloromonas aromatica RCB.</title>
        <authorList>
            <person name="Salinero K.K."/>
            <person name="Copeland A."/>
            <person name="Lucas S."/>
            <person name="Lapidus A."/>
            <person name="Barry K."/>
            <person name="Detter J.C."/>
            <person name="Glavina T."/>
            <person name="Hammon N."/>
            <person name="Israni S."/>
            <person name="Pitluck S."/>
            <person name="Di Bartolo G."/>
            <person name="Trong S."/>
            <person name="Schmutz J."/>
            <person name="Larimer F."/>
            <person name="Land M."/>
            <person name="Ivanova N."/>
            <person name="Richardson P."/>
        </authorList>
    </citation>
    <scope>NUCLEOTIDE SEQUENCE</scope>
    <source>
        <strain evidence="6">RCB</strain>
    </source>
</reference>
<keyword evidence="4 5" id="KW-0067">ATP-binding</keyword>
<keyword evidence="2 5" id="KW-0808">Transferase</keyword>
<comment type="function">
    <text evidence="5">Involved in the formation of 2-(5''-phosphoribosyl)-3'-dephosphocoenzyme-A, the prosthetic group of the acyl-carrier protein of the malonate decarboxylase.</text>
</comment>
<evidence type="ECO:0000256" key="2">
    <source>
        <dbReference type="ARBA" id="ARBA00022679"/>
    </source>
</evidence>
<dbReference type="PANTHER" id="PTHR30201:SF2">
    <property type="entry name" value="2-(5''-TRIPHOSPHORIBOSYL)-3'-DEPHOSPHOCOENZYME-A SYNTHASE"/>
    <property type="match status" value="1"/>
</dbReference>
<dbReference type="GO" id="GO:0005524">
    <property type="term" value="F:ATP binding"/>
    <property type="evidence" value="ECO:0007669"/>
    <property type="project" value="UniProtKB-KW"/>
</dbReference>
<dbReference type="AlphaFoldDB" id="Q478I9"/>
<organism evidence="6">
    <name type="scientific">Dechloromonas aromatica (strain RCB)</name>
    <dbReference type="NCBI Taxonomy" id="159087"/>
    <lineage>
        <taxon>Bacteria</taxon>
        <taxon>Pseudomonadati</taxon>
        <taxon>Pseudomonadota</taxon>
        <taxon>Betaproteobacteria</taxon>
        <taxon>Rhodocyclales</taxon>
        <taxon>Azonexaceae</taxon>
        <taxon>Dechloromonas</taxon>
    </lineage>
</organism>